<evidence type="ECO:0000313" key="1">
    <source>
        <dbReference type="EMBL" id="EXC30743.1"/>
    </source>
</evidence>
<name>W9SFI7_9ROSA</name>
<gene>
    <name evidence="1" type="ORF">L484_027918</name>
</gene>
<organism evidence="1 2">
    <name type="scientific">Morus notabilis</name>
    <dbReference type="NCBI Taxonomy" id="981085"/>
    <lineage>
        <taxon>Eukaryota</taxon>
        <taxon>Viridiplantae</taxon>
        <taxon>Streptophyta</taxon>
        <taxon>Embryophyta</taxon>
        <taxon>Tracheophyta</taxon>
        <taxon>Spermatophyta</taxon>
        <taxon>Magnoliopsida</taxon>
        <taxon>eudicotyledons</taxon>
        <taxon>Gunneridae</taxon>
        <taxon>Pentapetalae</taxon>
        <taxon>rosids</taxon>
        <taxon>fabids</taxon>
        <taxon>Rosales</taxon>
        <taxon>Moraceae</taxon>
        <taxon>Moreae</taxon>
        <taxon>Morus</taxon>
    </lineage>
</organism>
<sequence length="79" mass="9094">MDGYLTEALDSTDSMALYSFDHRAARISFGFVDSIKLILPSPGSTPWLPWIRSNPHFPCCAILIRLDIWTRLKIWARQI</sequence>
<accession>W9SFI7</accession>
<proteinExistence type="predicted"/>
<dbReference type="EMBL" id="KE346217">
    <property type="protein sequence ID" value="EXC30743.1"/>
    <property type="molecule type" value="Genomic_DNA"/>
</dbReference>
<evidence type="ECO:0000313" key="2">
    <source>
        <dbReference type="Proteomes" id="UP000030645"/>
    </source>
</evidence>
<dbReference type="AlphaFoldDB" id="W9SFI7"/>
<reference evidence="2" key="1">
    <citation type="submission" date="2013-01" db="EMBL/GenBank/DDBJ databases">
        <title>Draft Genome Sequence of a Mulberry Tree, Morus notabilis C.K. Schneid.</title>
        <authorList>
            <person name="He N."/>
            <person name="Zhao S."/>
        </authorList>
    </citation>
    <scope>NUCLEOTIDE SEQUENCE</scope>
</reference>
<dbReference type="Proteomes" id="UP000030645">
    <property type="component" value="Unassembled WGS sequence"/>
</dbReference>
<keyword evidence="2" id="KW-1185">Reference proteome</keyword>
<protein>
    <submittedName>
        <fullName evidence="1">Uncharacterized protein</fullName>
    </submittedName>
</protein>